<proteinExistence type="predicted"/>
<reference evidence="2" key="1">
    <citation type="submission" date="2021-01" db="EMBL/GenBank/DDBJ databases">
        <authorList>
            <person name="Corre E."/>
            <person name="Pelletier E."/>
            <person name="Niang G."/>
            <person name="Scheremetjew M."/>
            <person name="Finn R."/>
            <person name="Kale V."/>
            <person name="Holt S."/>
            <person name="Cochrane G."/>
            <person name="Meng A."/>
            <person name="Brown T."/>
            <person name="Cohen L."/>
        </authorList>
    </citation>
    <scope>NUCLEOTIDE SEQUENCE</scope>
    <source>
        <strain evidence="2">CCMP127</strain>
    </source>
</reference>
<evidence type="ECO:0000256" key="1">
    <source>
        <dbReference type="SAM" id="MobiDB-lite"/>
    </source>
</evidence>
<name>A0A7S3LDW6_9STRA</name>
<feature type="compositionally biased region" description="Basic and acidic residues" evidence="1">
    <location>
        <begin position="78"/>
        <end position="92"/>
    </location>
</feature>
<gene>
    <name evidence="2" type="ORF">ACOF00016_LOCUS16789</name>
</gene>
<sequence length="218" mass="24071">MLVANFPEPHKLVLQKVRFFLAKQHQGWEQTGCSVLQSSFSFFIIAAKKRILSNKNNKRKMAPVEVVNVQEESQVGSDNEHHGDNKKRKDAETSSTERSPRRQNGEASEAVTVYPQEEHAVTGGTTSPVAAISNSGGTSGGFENLRKEIIQILAKQLVSDDADDIEAAMERLDELLDDYGKSRQSAYQNGAGMLVYQTVAKFPERQNIQTLQSVCSSA</sequence>
<dbReference type="AlphaFoldDB" id="A0A7S3LDW6"/>
<protein>
    <submittedName>
        <fullName evidence="2">Uncharacterized protein</fullName>
    </submittedName>
</protein>
<dbReference type="EMBL" id="HBIM01022641">
    <property type="protein sequence ID" value="CAE0419996.1"/>
    <property type="molecule type" value="Transcribed_RNA"/>
</dbReference>
<accession>A0A7S3LDW6</accession>
<organism evidence="2">
    <name type="scientific">Amphora coffeiformis</name>
    <dbReference type="NCBI Taxonomy" id="265554"/>
    <lineage>
        <taxon>Eukaryota</taxon>
        <taxon>Sar</taxon>
        <taxon>Stramenopiles</taxon>
        <taxon>Ochrophyta</taxon>
        <taxon>Bacillariophyta</taxon>
        <taxon>Bacillariophyceae</taxon>
        <taxon>Bacillariophycidae</taxon>
        <taxon>Thalassiophysales</taxon>
        <taxon>Catenulaceae</taxon>
        <taxon>Amphora</taxon>
    </lineage>
</organism>
<feature type="region of interest" description="Disordered" evidence="1">
    <location>
        <begin position="68"/>
        <end position="128"/>
    </location>
</feature>
<evidence type="ECO:0000313" key="2">
    <source>
        <dbReference type="EMBL" id="CAE0419996.1"/>
    </source>
</evidence>